<reference evidence="6 7" key="1">
    <citation type="journal article" date="2019" name="Sci. Rep.">
        <title>Comparative genomics of chytrid fungi reveal insights into the obligate biotrophic and pathogenic lifestyle of Synchytrium endobioticum.</title>
        <authorList>
            <person name="van de Vossenberg B.T.L.H."/>
            <person name="Warris S."/>
            <person name="Nguyen H.D.T."/>
            <person name="van Gent-Pelzer M.P.E."/>
            <person name="Joly D.L."/>
            <person name="van de Geest H.C."/>
            <person name="Bonants P.J.M."/>
            <person name="Smith D.S."/>
            <person name="Levesque C.A."/>
            <person name="van der Lee T.A.J."/>
        </authorList>
    </citation>
    <scope>NUCLEOTIDE SEQUENCE [LARGE SCALE GENOMIC DNA]</scope>
    <source>
        <strain evidence="6 7">JEL517</strain>
    </source>
</reference>
<dbReference type="InterPro" id="IPR002509">
    <property type="entry name" value="NODB_dom"/>
</dbReference>
<dbReference type="InterPro" id="IPR050248">
    <property type="entry name" value="Polysacc_deacetylase_ArnD"/>
</dbReference>
<dbReference type="SUPFAM" id="SSF88713">
    <property type="entry name" value="Glycoside hydrolase/deacetylase"/>
    <property type="match status" value="1"/>
</dbReference>
<dbReference type="GeneID" id="42003451"/>
<evidence type="ECO:0000313" key="6">
    <source>
        <dbReference type="EMBL" id="TPX35364.1"/>
    </source>
</evidence>
<keyword evidence="2" id="KW-0378">Hydrolase</keyword>
<dbReference type="Proteomes" id="UP000319731">
    <property type="component" value="Unassembled WGS sequence"/>
</dbReference>
<dbReference type="Pfam" id="PF01522">
    <property type="entry name" value="Polysacc_deac_1"/>
    <property type="match status" value="1"/>
</dbReference>
<keyword evidence="3" id="KW-1133">Transmembrane helix</keyword>
<name>A0A507CBN6_9FUNG</name>
<proteinExistence type="predicted"/>
<evidence type="ECO:0000256" key="3">
    <source>
        <dbReference type="SAM" id="Phobius"/>
    </source>
</evidence>
<feature type="chain" id="PRO_5021452234" description="NodB homology domain-containing protein" evidence="4">
    <location>
        <begin position="22"/>
        <end position="296"/>
    </location>
</feature>
<evidence type="ECO:0000313" key="7">
    <source>
        <dbReference type="Proteomes" id="UP000319731"/>
    </source>
</evidence>
<evidence type="ECO:0000256" key="4">
    <source>
        <dbReference type="SAM" id="SignalP"/>
    </source>
</evidence>
<protein>
    <recommendedName>
        <fullName evidence="5">NodB homology domain-containing protein</fullName>
    </recommendedName>
</protein>
<dbReference type="InterPro" id="IPR011330">
    <property type="entry name" value="Glyco_hydro/deAcase_b/a-brl"/>
</dbReference>
<dbReference type="AlphaFoldDB" id="A0A507CBN6"/>
<dbReference type="GO" id="GO:0004099">
    <property type="term" value="F:chitin deacetylase activity"/>
    <property type="evidence" value="ECO:0007669"/>
    <property type="project" value="TreeGrafter"/>
</dbReference>
<keyword evidence="1" id="KW-0479">Metal-binding</keyword>
<keyword evidence="3" id="KW-0472">Membrane</keyword>
<gene>
    <name evidence="6" type="ORF">SmJEL517_g02226</name>
</gene>
<sequence>MVIGSFLLICAIAIITTGVECQKLVDLTGFHKGAYPPMDKIPPVDPTILAKYDLSKVPNYPPRERDRTTGDLLCPTTKGVWGLSFDDGPGPYTTGLLDFLDAVSVKVSMLTGVSTEQIVMEMHYSVLAIEQVTGTRPKYARPPLGDSDDRVRAIFAAMNLTCVIWDRDTYDWTSNDPSRHFQPQWITNNFTQWISAAENETTGHISLEHDLVPIAATEAPAALKLLLRAGFRVQSPAECIGDMRPYTNQSLVIPNSLVKGATGIGLMPTSGANRASSITISFVSAVFLVFHIAFIW</sequence>
<keyword evidence="3" id="KW-0812">Transmembrane</keyword>
<dbReference type="Gene3D" id="3.20.20.370">
    <property type="entry name" value="Glycoside hydrolase/deacetylase"/>
    <property type="match status" value="1"/>
</dbReference>
<dbReference type="OrthoDB" id="2145317at2759"/>
<feature type="domain" description="NodB homology" evidence="5">
    <location>
        <begin position="109"/>
        <end position="162"/>
    </location>
</feature>
<comment type="caution">
    <text evidence="6">The sequence shown here is derived from an EMBL/GenBank/DDBJ whole genome shotgun (WGS) entry which is preliminary data.</text>
</comment>
<accession>A0A507CBN6</accession>
<keyword evidence="4" id="KW-0732">Signal</keyword>
<dbReference type="RefSeq" id="XP_031025891.1">
    <property type="nucleotide sequence ID" value="XM_031168154.1"/>
</dbReference>
<dbReference type="GO" id="GO:0016020">
    <property type="term" value="C:membrane"/>
    <property type="evidence" value="ECO:0007669"/>
    <property type="project" value="TreeGrafter"/>
</dbReference>
<dbReference type="STRING" id="1806994.A0A507CBN6"/>
<dbReference type="GO" id="GO:0046872">
    <property type="term" value="F:metal ion binding"/>
    <property type="evidence" value="ECO:0007669"/>
    <property type="project" value="UniProtKB-KW"/>
</dbReference>
<dbReference type="EMBL" id="QEAO01000009">
    <property type="protein sequence ID" value="TPX35364.1"/>
    <property type="molecule type" value="Genomic_DNA"/>
</dbReference>
<keyword evidence="7" id="KW-1185">Reference proteome</keyword>
<organism evidence="6 7">
    <name type="scientific">Synchytrium microbalum</name>
    <dbReference type="NCBI Taxonomy" id="1806994"/>
    <lineage>
        <taxon>Eukaryota</taxon>
        <taxon>Fungi</taxon>
        <taxon>Fungi incertae sedis</taxon>
        <taxon>Chytridiomycota</taxon>
        <taxon>Chytridiomycota incertae sedis</taxon>
        <taxon>Chytridiomycetes</taxon>
        <taxon>Synchytriales</taxon>
        <taxon>Synchytriaceae</taxon>
        <taxon>Synchytrium</taxon>
    </lineage>
</organism>
<evidence type="ECO:0000259" key="5">
    <source>
        <dbReference type="Pfam" id="PF01522"/>
    </source>
</evidence>
<evidence type="ECO:0000256" key="2">
    <source>
        <dbReference type="ARBA" id="ARBA00022801"/>
    </source>
</evidence>
<feature type="transmembrane region" description="Helical" evidence="3">
    <location>
        <begin position="275"/>
        <end position="295"/>
    </location>
</feature>
<dbReference type="GO" id="GO:0009272">
    <property type="term" value="P:fungal-type cell wall biogenesis"/>
    <property type="evidence" value="ECO:0007669"/>
    <property type="project" value="UniProtKB-ARBA"/>
</dbReference>
<feature type="signal peptide" evidence="4">
    <location>
        <begin position="1"/>
        <end position="21"/>
    </location>
</feature>
<dbReference type="GO" id="GO:0005975">
    <property type="term" value="P:carbohydrate metabolic process"/>
    <property type="evidence" value="ECO:0007669"/>
    <property type="project" value="InterPro"/>
</dbReference>
<dbReference type="PANTHER" id="PTHR10587:SF133">
    <property type="entry name" value="CHITIN DEACETYLASE 1-RELATED"/>
    <property type="match status" value="1"/>
</dbReference>
<evidence type="ECO:0000256" key="1">
    <source>
        <dbReference type="ARBA" id="ARBA00022723"/>
    </source>
</evidence>
<dbReference type="PANTHER" id="PTHR10587">
    <property type="entry name" value="GLYCOSYL TRANSFERASE-RELATED"/>
    <property type="match status" value="1"/>
</dbReference>